<dbReference type="EMBL" id="CP003989">
    <property type="protein sequence ID" value="AGA33558.1"/>
    <property type="molecule type" value="Genomic_DNA"/>
</dbReference>
<dbReference type="SUPFAM" id="SSF53756">
    <property type="entry name" value="UDP-Glycosyltransferase/glycogen phosphorylase"/>
    <property type="match status" value="1"/>
</dbReference>
<evidence type="ECO:0000256" key="10">
    <source>
        <dbReference type="ARBA" id="ARBA00048975"/>
    </source>
</evidence>
<name>L0DWY3_THIND</name>
<keyword evidence="7 11" id="KW-0328">Glycosyltransferase</keyword>
<accession>L0DWY3</accession>
<keyword evidence="8 11" id="KW-0808">Transferase</keyword>
<evidence type="ECO:0000256" key="9">
    <source>
        <dbReference type="ARBA" id="ARBA00023098"/>
    </source>
</evidence>
<evidence type="ECO:0000256" key="8">
    <source>
        <dbReference type="ARBA" id="ARBA00022679"/>
    </source>
</evidence>
<sequence length="386" mass="43250">MTQPHVVVCAGETSGDSLAAGLIRALSERRSDVAFSGMGGEQMRAAGANTLIDVSELAVMGLWEVLTQYARLRRLLRRMQRHLEETRPRLLVLVDYVEFNLRLGEHARRLGIPVLFYVSPQVWAWRQKRIHRIRRCVDAMAVLFPFEETIYREQGIPVRYVGNPLVDRVQRPRVDLRAELQLDPATRVVGLLPGSRSGELRRHWPVLVATARCLHRLRPDLHFAVPLASGVGVGILQSLAPYRDLPISTLEGNARAHQVMAASELVLISSGTATLEAALLRTPMIVIYRMAPLSYALFSRLIRVPHVALANIVAGRRVVPERLQRAANPEALCREALDWLDHPEKLAAIRESLDQVRQRLGPGGADRRVAETALEMLERGRLDDPP</sequence>
<keyword evidence="6 11" id="KW-0441">Lipid A biosynthesis</keyword>
<dbReference type="PANTHER" id="PTHR30372:SF4">
    <property type="entry name" value="LIPID-A-DISACCHARIDE SYNTHASE, MITOCHONDRIAL-RELATED"/>
    <property type="match status" value="1"/>
</dbReference>
<dbReference type="PATRIC" id="fig|1255043.3.peg.1921"/>
<evidence type="ECO:0000313" key="13">
    <source>
        <dbReference type="Proteomes" id="UP000010809"/>
    </source>
</evidence>
<evidence type="ECO:0000256" key="7">
    <source>
        <dbReference type="ARBA" id="ARBA00022676"/>
    </source>
</evidence>
<dbReference type="STRING" id="1255043.TVNIR_1897"/>
<dbReference type="GO" id="GO:0016020">
    <property type="term" value="C:membrane"/>
    <property type="evidence" value="ECO:0007669"/>
    <property type="project" value="GOC"/>
</dbReference>
<dbReference type="GO" id="GO:0009245">
    <property type="term" value="P:lipid A biosynthetic process"/>
    <property type="evidence" value="ECO:0007669"/>
    <property type="project" value="UniProtKB-UniRule"/>
</dbReference>
<dbReference type="GO" id="GO:0005543">
    <property type="term" value="F:phospholipid binding"/>
    <property type="evidence" value="ECO:0007669"/>
    <property type="project" value="TreeGrafter"/>
</dbReference>
<evidence type="ECO:0000256" key="5">
    <source>
        <dbReference type="ARBA" id="ARBA00022516"/>
    </source>
</evidence>
<dbReference type="AlphaFoldDB" id="L0DWY3"/>
<dbReference type="Pfam" id="PF02684">
    <property type="entry name" value="LpxB"/>
    <property type="match status" value="1"/>
</dbReference>
<comment type="function">
    <text evidence="1 11">Condensation of UDP-2,3-diacylglucosamine and 2,3-diacylglucosamine-1-phosphate to form lipid A disaccharide, a precursor of lipid A, a phosphorylated glycolipid that anchors the lipopolysaccharide to the outer membrane of the cell.</text>
</comment>
<keyword evidence="9 11" id="KW-0443">Lipid metabolism</keyword>
<dbReference type="eggNOG" id="COG0763">
    <property type="taxonomic scope" value="Bacteria"/>
</dbReference>
<reference evidence="12" key="1">
    <citation type="submission" date="2015-12" db="EMBL/GenBank/DDBJ databases">
        <authorList>
            <person name="Tikhonova T.V."/>
            <person name="Pavlov A.R."/>
            <person name="Beletsky A.V."/>
            <person name="Mardanov A.V."/>
            <person name="Sorokin D.Y."/>
            <person name="Ravin N.V."/>
            <person name="Popov V.O."/>
        </authorList>
    </citation>
    <scope>NUCLEOTIDE SEQUENCE</scope>
    <source>
        <strain evidence="12">DSM 14787</strain>
    </source>
</reference>
<dbReference type="GO" id="GO:0008915">
    <property type="term" value="F:lipid-A-disaccharide synthase activity"/>
    <property type="evidence" value="ECO:0007669"/>
    <property type="project" value="UniProtKB-UniRule"/>
</dbReference>
<proteinExistence type="inferred from homology"/>
<keyword evidence="5 11" id="KW-0444">Lipid biosynthesis</keyword>
<comment type="catalytic activity">
    <reaction evidence="10 11">
        <text>a lipid X + a UDP-2-N,3-O-bis[(3R)-3-hydroxyacyl]-alpha-D-glucosamine = a lipid A disaccharide + UDP + H(+)</text>
        <dbReference type="Rhea" id="RHEA:67828"/>
        <dbReference type="ChEBI" id="CHEBI:15378"/>
        <dbReference type="ChEBI" id="CHEBI:58223"/>
        <dbReference type="ChEBI" id="CHEBI:137748"/>
        <dbReference type="ChEBI" id="CHEBI:176338"/>
        <dbReference type="ChEBI" id="CHEBI:176343"/>
        <dbReference type="EC" id="2.4.1.182"/>
    </reaction>
</comment>
<dbReference type="HOGENOM" id="CLU_036577_3_0_6"/>
<dbReference type="EC" id="2.4.1.182" evidence="3 11"/>
<dbReference type="Proteomes" id="UP000010809">
    <property type="component" value="Chromosome"/>
</dbReference>
<dbReference type="OrthoDB" id="9801642at2"/>
<gene>
    <name evidence="12" type="primary">lpxB [H]</name>
    <name evidence="11" type="synonym">lpxB</name>
    <name evidence="12" type="ordered locus">TVNIR_1897</name>
</gene>
<evidence type="ECO:0000256" key="4">
    <source>
        <dbReference type="ARBA" id="ARBA00020902"/>
    </source>
</evidence>
<evidence type="ECO:0000256" key="3">
    <source>
        <dbReference type="ARBA" id="ARBA00012687"/>
    </source>
</evidence>
<evidence type="ECO:0000256" key="2">
    <source>
        <dbReference type="ARBA" id="ARBA00007868"/>
    </source>
</evidence>
<evidence type="ECO:0000256" key="1">
    <source>
        <dbReference type="ARBA" id="ARBA00002056"/>
    </source>
</evidence>
<dbReference type="RefSeq" id="WP_015258685.1">
    <property type="nucleotide sequence ID" value="NC_019902.2"/>
</dbReference>
<dbReference type="UniPathway" id="UPA00973"/>
<evidence type="ECO:0000256" key="11">
    <source>
        <dbReference type="HAMAP-Rule" id="MF_00392"/>
    </source>
</evidence>
<dbReference type="PANTHER" id="PTHR30372">
    <property type="entry name" value="LIPID-A-DISACCHARIDE SYNTHASE"/>
    <property type="match status" value="1"/>
</dbReference>
<comment type="similarity">
    <text evidence="2 11">Belongs to the LpxB family.</text>
</comment>
<dbReference type="InterPro" id="IPR003835">
    <property type="entry name" value="Glyco_trans_19"/>
</dbReference>
<dbReference type="KEGG" id="tni:TVNIR_1897"/>
<evidence type="ECO:0000313" key="12">
    <source>
        <dbReference type="EMBL" id="AGA33558.1"/>
    </source>
</evidence>
<dbReference type="NCBIfam" id="TIGR00215">
    <property type="entry name" value="lpxB"/>
    <property type="match status" value="1"/>
</dbReference>
<keyword evidence="13" id="KW-1185">Reference proteome</keyword>
<organism evidence="12 13">
    <name type="scientific">Thioalkalivibrio nitratireducens (strain DSM 14787 / UNIQEM 213 / ALEN2)</name>
    <dbReference type="NCBI Taxonomy" id="1255043"/>
    <lineage>
        <taxon>Bacteria</taxon>
        <taxon>Pseudomonadati</taxon>
        <taxon>Pseudomonadota</taxon>
        <taxon>Gammaproteobacteria</taxon>
        <taxon>Chromatiales</taxon>
        <taxon>Ectothiorhodospiraceae</taxon>
        <taxon>Thioalkalivibrio</taxon>
    </lineage>
</organism>
<dbReference type="HAMAP" id="MF_00392">
    <property type="entry name" value="LpxB"/>
    <property type="match status" value="1"/>
</dbReference>
<evidence type="ECO:0000256" key="6">
    <source>
        <dbReference type="ARBA" id="ARBA00022556"/>
    </source>
</evidence>
<protein>
    <recommendedName>
        <fullName evidence="4 11">Lipid-A-disaccharide synthase</fullName>
        <ecNumber evidence="3 11">2.4.1.182</ecNumber>
    </recommendedName>
</protein>
<comment type="pathway">
    <text evidence="11">Bacterial outer membrane biogenesis; LPS lipid A biosynthesis.</text>
</comment>